<sequence>MSAFVGSWKLVEMTNFKALLDKVYVDERIRQAIMNHRPKVTYRLIGNDGMEIKTESEMGANVMTFKYGVEFTQDTGFLSTPKTVIRKLSENAIEQTQQHSTGIVKVLRTVEGDKMTVNVSMDDVEGVQIFERL</sequence>
<evidence type="ECO:0008006" key="4">
    <source>
        <dbReference type="Google" id="ProtNLM"/>
    </source>
</evidence>
<name>A0AA85K6A6_TRIRE</name>
<dbReference type="PRINTS" id="PR00178">
    <property type="entry name" value="FATTYACIDBP"/>
</dbReference>
<dbReference type="Gene3D" id="2.40.128.20">
    <property type="match status" value="1"/>
</dbReference>
<dbReference type="SUPFAM" id="SSF50814">
    <property type="entry name" value="Lipocalins"/>
    <property type="match status" value="1"/>
</dbReference>
<dbReference type="Proteomes" id="UP000050795">
    <property type="component" value="Unassembled WGS sequence"/>
</dbReference>
<dbReference type="AlphaFoldDB" id="A0AA85K6A6"/>
<reference evidence="2" key="1">
    <citation type="submission" date="2022-06" db="EMBL/GenBank/DDBJ databases">
        <authorList>
            <person name="Berger JAMES D."/>
            <person name="Berger JAMES D."/>
        </authorList>
    </citation>
    <scope>NUCLEOTIDE SEQUENCE [LARGE SCALE GENOMIC DNA]</scope>
</reference>
<proteinExistence type="inferred from homology"/>
<dbReference type="InterPro" id="IPR012674">
    <property type="entry name" value="Calycin"/>
</dbReference>
<dbReference type="PANTHER" id="PTHR11955">
    <property type="entry name" value="FATTY ACID BINDING PROTEIN"/>
    <property type="match status" value="1"/>
</dbReference>
<evidence type="ECO:0000313" key="3">
    <source>
        <dbReference type="WBParaSite" id="TREG1_65220.1"/>
    </source>
</evidence>
<dbReference type="WBParaSite" id="TREG1_65220.1">
    <property type="protein sequence ID" value="TREG1_65220.1"/>
    <property type="gene ID" value="TREG1_65220"/>
</dbReference>
<comment type="similarity">
    <text evidence="1">Belongs to the calycin superfamily. Fatty-acid binding protein (FABP) family.</text>
</comment>
<dbReference type="GO" id="GO:0008289">
    <property type="term" value="F:lipid binding"/>
    <property type="evidence" value="ECO:0007669"/>
    <property type="project" value="UniProtKB-KW"/>
</dbReference>
<protein>
    <recommendedName>
        <fullName evidence="4">FABP domain-containing protein</fullName>
    </recommendedName>
</protein>
<dbReference type="InterPro" id="IPR000463">
    <property type="entry name" value="Fatty_acid-bd"/>
</dbReference>
<dbReference type="InterPro" id="IPR031259">
    <property type="entry name" value="ILBP"/>
</dbReference>
<evidence type="ECO:0000256" key="1">
    <source>
        <dbReference type="ARBA" id="ARBA00008390"/>
    </source>
</evidence>
<organism evidence="2 3">
    <name type="scientific">Trichobilharzia regenti</name>
    <name type="common">Nasal bird schistosome</name>
    <dbReference type="NCBI Taxonomy" id="157069"/>
    <lineage>
        <taxon>Eukaryota</taxon>
        <taxon>Metazoa</taxon>
        <taxon>Spiralia</taxon>
        <taxon>Lophotrochozoa</taxon>
        <taxon>Platyhelminthes</taxon>
        <taxon>Trematoda</taxon>
        <taxon>Digenea</taxon>
        <taxon>Strigeidida</taxon>
        <taxon>Schistosomatoidea</taxon>
        <taxon>Schistosomatidae</taxon>
        <taxon>Trichobilharzia</taxon>
    </lineage>
</organism>
<keyword evidence="2" id="KW-1185">Reference proteome</keyword>
<reference evidence="3" key="2">
    <citation type="submission" date="2023-11" db="UniProtKB">
        <authorList>
            <consortium name="WormBaseParasite"/>
        </authorList>
    </citation>
    <scope>IDENTIFICATION</scope>
</reference>
<accession>A0AA85K6A6</accession>
<dbReference type="CDD" id="cd00742">
    <property type="entry name" value="FABP"/>
    <property type="match status" value="1"/>
</dbReference>
<evidence type="ECO:0000313" key="2">
    <source>
        <dbReference type="Proteomes" id="UP000050795"/>
    </source>
</evidence>